<feature type="domain" description="Protein kinase" evidence="4">
    <location>
        <begin position="421"/>
        <end position="742"/>
    </location>
</feature>
<dbReference type="EMBL" id="JZWS02000035">
    <property type="protein sequence ID" value="MCL7344770.1"/>
    <property type="molecule type" value="Genomic_DNA"/>
</dbReference>
<dbReference type="InterPro" id="IPR008271">
    <property type="entry name" value="Ser/Thr_kinase_AS"/>
</dbReference>
<keyword evidence="5" id="KW-0808">Transferase</keyword>
<name>A0AAE3FKY2_9CREN</name>
<proteinExistence type="predicted"/>
<reference evidence="5" key="1">
    <citation type="submission" date="2022-05" db="EMBL/GenBank/DDBJ databases">
        <title>Metagenome Sequencing of an Archaeal-Dominated Microbial Community from a Hot Spring at the Los Azufres Geothermal Field, Mexico.</title>
        <authorList>
            <person name="Marin-Paredes R."/>
            <person name="Martinez-Romero E."/>
            <person name="Servin-Garciduenas L.E."/>
        </authorList>
    </citation>
    <scope>NUCLEOTIDE SEQUENCE</scope>
    <source>
        <strain evidence="5">AZ1-454</strain>
    </source>
</reference>
<dbReference type="SUPFAM" id="SSF56112">
    <property type="entry name" value="Protein kinase-like (PK-like)"/>
    <property type="match status" value="1"/>
</dbReference>
<keyword evidence="5" id="KW-0418">Kinase</keyword>
<feature type="non-terminal residue" evidence="5">
    <location>
        <position position="1"/>
    </location>
</feature>
<dbReference type="GO" id="GO:0005524">
    <property type="term" value="F:ATP binding"/>
    <property type="evidence" value="ECO:0007669"/>
    <property type="project" value="UniProtKB-KW"/>
</dbReference>
<evidence type="ECO:0000256" key="3">
    <source>
        <dbReference type="SAM" id="Phobius"/>
    </source>
</evidence>
<dbReference type="PROSITE" id="PS00108">
    <property type="entry name" value="PROTEIN_KINASE_ST"/>
    <property type="match status" value="1"/>
</dbReference>
<comment type="caution">
    <text evidence="5">The sequence shown here is derived from an EMBL/GenBank/DDBJ whole genome shotgun (WGS) entry which is preliminary data.</text>
</comment>
<dbReference type="PANTHER" id="PTHR44167">
    <property type="entry name" value="OVARIAN-SPECIFIC SERINE/THREONINE-PROTEIN KINASE LOK-RELATED"/>
    <property type="match status" value="1"/>
</dbReference>
<feature type="transmembrane region" description="Helical" evidence="3">
    <location>
        <begin position="178"/>
        <end position="195"/>
    </location>
</feature>
<feature type="transmembrane region" description="Helical" evidence="3">
    <location>
        <begin position="153"/>
        <end position="172"/>
    </location>
</feature>
<dbReference type="PROSITE" id="PS00107">
    <property type="entry name" value="PROTEIN_KINASE_ATP"/>
    <property type="match status" value="1"/>
</dbReference>
<evidence type="ECO:0000256" key="2">
    <source>
        <dbReference type="ARBA" id="ARBA00022840"/>
    </source>
</evidence>
<evidence type="ECO:0000259" key="4">
    <source>
        <dbReference type="PROSITE" id="PS50011"/>
    </source>
</evidence>
<dbReference type="GO" id="GO:0004674">
    <property type="term" value="F:protein serine/threonine kinase activity"/>
    <property type="evidence" value="ECO:0007669"/>
    <property type="project" value="TreeGrafter"/>
</dbReference>
<feature type="transmembrane region" description="Helical" evidence="3">
    <location>
        <begin position="48"/>
        <end position="66"/>
    </location>
</feature>
<dbReference type="InterPro" id="IPR011009">
    <property type="entry name" value="Kinase-like_dom_sf"/>
</dbReference>
<organism evidence="5">
    <name type="scientific">Candidatus Aramenus sulfurataquae</name>
    <dbReference type="NCBI Taxonomy" id="1326980"/>
    <lineage>
        <taxon>Archaea</taxon>
        <taxon>Thermoproteota</taxon>
        <taxon>Thermoprotei</taxon>
        <taxon>Sulfolobales</taxon>
        <taxon>Sulfolobaceae</taxon>
        <taxon>Candidatus Aramenus</taxon>
    </lineage>
</organism>
<dbReference type="AlphaFoldDB" id="A0AAE3FKY2"/>
<dbReference type="Pfam" id="PF00069">
    <property type="entry name" value="Pkinase"/>
    <property type="match status" value="1"/>
</dbReference>
<feature type="transmembrane region" description="Helical" evidence="3">
    <location>
        <begin position="202"/>
        <end position="219"/>
    </location>
</feature>
<keyword evidence="1" id="KW-0547">Nucleotide-binding</keyword>
<keyword evidence="3" id="KW-0812">Transmembrane</keyword>
<evidence type="ECO:0000256" key="1">
    <source>
        <dbReference type="ARBA" id="ARBA00022741"/>
    </source>
</evidence>
<keyword evidence="3" id="KW-1133">Transmembrane helix</keyword>
<protein>
    <submittedName>
        <fullName evidence="5">Protein kinase</fullName>
    </submittedName>
</protein>
<dbReference type="InterPro" id="IPR017441">
    <property type="entry name" value="Protein_kinase_ATP_BS"/>
</dbReference>
<keyword evidence="3" id="KW-0472">Membrane</keyword>
<evidence type="ECO:0000313" key="5">
    <source>
        <dbReference type="EMBL" id="MCL7344770.1"/>
    </source>
</evidence>
<sequence length="742" mass="82057">VFTLIAFSGLISGSLKALGSALLISIGISVPMLILGKLGVFADFNNEQVVFSLLFFFGSSLVLPILTRKRGGLKTLIATLLGSVLVLLPLLTYSLISLPTSFSQTSDLPILAFLSGHNTYLNEIGLLSSFGVLLGATLVSLRPGFRTGRPEMDVALPSVAVSLAGIVSFVEFWGEPSALVYLLPVIGFLSFVSVVKRELGLVPASLALVISLYMAYQTLNSINIHNLTLTSPSPSPLPLAYLYLVGVNSPIFFDPYALERKALKNLNQGNYSVARNYLNILKSYGISETEVFLDVLSTKNCNAILWMQDNFRIDYSKCGKLLRYSVDCMISKNVLPASADKILEVLASTDQEYAEKLAGFILSKGTRDIRAQKAKQIMAKLYGNHQPQQTFQQLQQPQQLKAPPLDQWKPELWLGREIYGYRVTRVLGSGGTSYVLEGVRGNERYAIKVPKLSGAQKEATRASFTTFVDLSNESSKLQELSENNDAIVRIFGTFIDVNTIKSIERGETSYYLTSPPAIVMEIMEGGTLNDLIKKTEVIMSKYWPEAVKLIFLRMAYALDFIHNPKLQGTTGYVHLDVKPQNVFFKTPPGNLGEEILENLKYGRTVVKLGDLGSAKRIGERFFEYTPDYCPIDQVEAAITRKGAQPSMDVYAFGATLYKALTGVTYNPPEVIKLMDEAVNKMLSGSIGYQDAINRAKNIYTSYYGKNLGDVPEKFRPIILATTHPNPFQRPKMSEVIEMLKRV</sequence>
<feature type="transmembrane region" description="Helical" evidence="3">
    <location>
        <begin position="78"/>
        <end position="100"/>
    </location>
</feature>
<dbReference type="InterPro" id="IPR000719">
    <property type="entry name" value="Prot_kinase_dom"/>
</dbReference>
<feature type="transmembrane region" description="Helical" evidence="3">
    <location>
        <begin position="21"/>
        <end position="42"/>
    </location>
</feature>
<feature type="transmembrane region" description="Helical" evidence="3">
    <location>
        <begin position="120"/>
        <end position="141"/>
    </location>
</feature>
<dbReference type="PROSITE" id="PS50011">
    <property type="entry name" value="PROTEIN_KINASE_DOM"/>
    <property type="match status" value="1"/>
</dbReference>
<gene>
    <name evidence="5" type="ORF">TQ35_009395</name>
</gene>
<dbReference type="Gene3D" id="1.10.510.10">
    <property type="entry name" value="Transferase(Phosphotransferase) domain 1"/>
    <property type="match status" value="1"/>
</dbReference>
<dbReference type="PANTHER" id="PTHR44167:SF24">
    <property type="entry name" value="SERINE_THREONINE-PROTEIN KINASE CHK2"/>
    <property type="match status" value="1"/>
</dbReference>
<keyword evidence="2" id="KW-0067">ATP-binding</keyword>
<dbReference type="SMART" id="SM00220">
    <property type="entry name" value="S_TKc"/>
    <property type="match status" value="1"/>
</dbReference>
<accession>A0AAE3FKY2</accession>